<keyword evidence="10" id="KW-0408">Iron</keyword>
<keyword evidence="6" id="KW-0256">Endoplasmic reticulum</keyword>
<keyword evidence="3" id="KW-0349">Heme</keyword>
<dbReference type="GO" id="GO:0006631">
    <property type="term" value="P:fatty acid metabolic process"/>
    <property type="evidence" value="ECO:0007669"/>
    <property type="project" value="UniProtKB-KW"/>
</dbReference>
<dbReference type="InterPro" id="IPR050705">
    <property type="entry name" value="Cytochrome_P450_3A"/>
</dbReference>
<keyword evidence="8 15" id="KW-1133">Transmembrane helix</keyword>
<dbReference type="AlphaFoldDB" id="A0A1Y3B4K6"/>
<keyword evidence="4 15" id="KW-0812">Transmembrane</keyword>
<name>A0A1Y3B4K6_EURMA</name>
<protein>
    <recommendedName>
        <fullName evidence="18">Cytochrome P450-like protein</fullName>
    </recommendedName>
</protein>
<keyword evidence="14" id="KW-0456">Lyase</keyword>
<evidence type="ECO:0000256" key="7">
    <source>
        <dbReference type="ARBA" id="ARBA00022832"/>
    </source>
</evidence>
<evidence type="ECO:0000256" key="3">
    <source>
        <dbReference type="ARBA" id="ARBA00022617"/>
    </source>
</evidence>
<organism evidence="16 17">
    <name type="scientific">Euroglyphus maynei</name>
    <name type="common">Mayne's house dust mite</name>
    <dbReference type="NCBI Taxonomy" id="6958"/>
    <lineage>
        <taxon>Eukaryota</taxon>
        <taxon>Metazoa</taxon>
        <taxon>Ecdysozoa</taxon>
        <taxon>Arthropoda</taxon>
        <taxon>Chelicerata</taxon>
        <taxon>Arachnida</taxon>
        <taxon>Acari</taxon>
        <taxon>Acariformes</taxon>
        <taxon>Sarcoptiformes</taxon>
        <taxon>Astigmata</taxon>
        <taxon>Psoroptidia</taxon>
        <taxon>Analgoidea</taxon>
        <taxon>Pyroglyphidae</taxon>
        <taxon>Pyroglyphinae</taxon>
        <taxon>Euroglyphus</taxon>
    </lineage>
</organism>
<evidence type="ECO:0000256" key="14">
    <source>
        <dbReference type="ARBA" id="ARBA00023239"/>
    </source>
</evidence>
<dbReference type="PANTHER" id="PTHR24302">
    <property type="entry name" value="CYTOCHROME P450 FAMILY 3"/>
    <property type="match status" value="1"/>
</dbReference>
<dbReference type="PANTHER" id="PTHR24302:SF47">
    <property type="entry name" value="CYTOCHROME P450"/>
    <property type="match status" value="1"/>
</dbReference>
<comment type="subcellular location">
    <subcellularLocation>
        <location evidence="1">Endoplasmic reticulum membrane</location>
    </subcellularLocation>
</comment>
<dbReference type="GO" id="GO:0005506">
    <property type="term" value="F:iron ion binding"/>
    <property type="evidence" value="ECO:0007669"/>
    <property type="project" value="InterPro"/>
</dbReference>
<evidence type="ECO:0000313" key="17">
    <source>
        <dbReference type="Proteomes" id="UP000194236"/>
    </source>
</evidence>
<dbReference type="EMBL" id="MUJZ01040592">
    <property type="protein sequence ID" value="OTF75739.1"/>
    <property type="molecule type" value="Genomic_DNA"/>
</dbReference>
<feature type="transmembrane region" description="Helical" evidence="15">
    <location>
        <begin position="6"/>
        <end position="32"/>
    </location>
</feature>
<dbReference type="Proteomes" id="UP000194236">
    <property type="component" value="Unassembled WGS sequence"/>
</dbReference>
<keyword evidence="17" id="KW-1185">Reference proteome</keyword>
<dbReference type="SUPFAM" id="SSF48264">
    <property type="entry name" value="Cytochrome P450"/>
    <property type="match status" value="1"/>
</dbReference>
<evidence type="ECO:0008006" key="18">
    <source>
        <dbReference type="Google" id="ProtNLM"/>
    </source>
</evidence>
<reference evidence="16 17" key="1">
    <citation type="submission" date="2017-03" db="EMBL/GenBank/DDBJ databases">
        <title>Genome Survey of Euroglyphus maynei.</title>
        <authorList>
            <person name="Arlian L.G."/>
            <person name="Morgan M.S."/>
            <person name="Rider S.D."/>
        </authorList>
    </citation>
    <scope>NUCLEOTIDE SEQUENCE [LARGE SCALE GENOMIC DNA]</scope>
    <source>
        <strain evidence="16">Arlian Lab</strain>
        <tissue evidence="16">Whole body</tissue>
    </source>
</reference>
<evidence type="ECO:0000256" key="4">
    <source>
        <dbReference type="ARBA" id="ARBA00022692"/>
    </source>
</evidence>
<keyword evidence="5" id="KW-0479">Metal-binding</keyword>
<keyword evidence="13 15" id="KW-0472">Membrane</keyword>
<evidence type="ECO:0000256" key="12">
    <source>
        <dbReference type="ARBA" id="ARBA00023098"/>
    </source>
</evidence>
<evidence type="ECO:0000256" key="10">
    <source>
        <dbReference type="ARBA" id="ARBA00023004"/>
    </source>
</evidence>
<evidence type="ECO:0000256" key="5">
    <source>
        <dbReference type="ARBA" id="ARBA00022723"/>
    </source>
</evidence>
<keyword evidence="9" id="KW-0560">Oxidoreductase</keyword>
<proteinExistence type="inferred from homology"/>
<evidence type="ECO:0000313" key="16">
    <source>
        <dbReference type="EMBL" id="OTF75739.1"/>
    </source>
</evidence>
<dbReference type="GO" id="GO:0020037">
    <property type="term" value="F:heme binding"/>
    <property type="evidence" value="ECO:0007669"/>
    <property type="project" value="InterPro"/>
</dbReference>
<keyword evidence="11" id="KW-0503">Monooxygenase</keyword>
<evidence type="ECO:0000256" key="6">
    <source>
        <dbReference type="ARBA" id="ARBA00022824"/>
    </source>
</evidence>
<evidence type="ECO:0000256" key="1">
    <source>
        <dbReference type="ARBA" id="ARBA00004586"/>
    </source>
</evidence>
<keyword evidence="12" id="KW-0443">Lipid metabolism</keyword>
<sequence>MEINSYYFLGQIALVTVISVPIFFYLYSLYVYGHWKRHGIRGPKPTPFIGNIFSLSKPQQVLQLEYQKEYGDIYGFR</sequence>
<evidence type="ECO:0000256" key="9">
    <source>
        <dbReference type="ARBA" id="ARBA00023002"/>
    </source>
</evidence>
<dbReference type="GO" id="GO:0005789">
    <property type="term" value="C:endoplasmic reticulum membrane"/>
    <property type="evidence" value="ECO:0007669"/>
    <property type="project" value="UniProtKB-SubCell"/>
</dbReference>
<keyword evidence="7" id="KW-0276">Fatty acid metabolism</keyword>
<dbReference type="GO" id="GO:0016705">
    <property type="term" value="F:oxidoreductase activity, acting on paired donors, with incorporation or reduction of molecular oxygen"/>
    <property type="evidence" value="ECO:0007669"/>
    <property type="project" value="InterPro"/>
</dbReference>
<comment type="caution">
    <text evidence="16">The sequence shown here is derived from an EMBL/GenBank/DDBJ whole genome shotgun (WGS) entry which is preliminary data.</text>
</comment>
<evidence type="ECO:0000256" key="8">
    <source>
        <dbReference type="ARBA" id="ARBA00022989"/>
    </source>
</evidence>
<dbReference type="Gene3D" id="1.10.630.10">
    <property type="entry name" value="Cytochrome P450"/>
    <property type="match status" value="1"/>
</dbReference>
<dbReference type="GO" id="GO:0008395">
    <property type="term" value="F:steroid hydroxylase activity"/>
    <property type="evidence" value="ECO:0007669"/>
    <property type="project" value="TreeGrafter"/>
</dbReference>
<comment type="similarity">
    <text evidence="2">Belongs to the cytochrome P450 family.</text>
</comment>
<accession>A0A1Y3B4K6</accession>
<dbReference type="OrthoDB" id="1470350at2759"/>
<dbReference type="InterPro" id="IPR036396">
    <property type="entry name" value="Cyt_P450_sf"/>
</dbReference>
<evidence type="ECO:0000256" key="15">
    <source>
        <dbReference type="SAM" id="Phobius"/>
    </source>
</evidence>
<evidence type="ECO:0000256" key="13">
    <source>
        <dbReference type="ARBA" id="ARBA00023136"/>
    </source>
</evidence>
<gene>
    <name evidence="16" type="ORF">BLA29_014463</name>
</gene>
<evidence type="ECO:0000256" key="11">
    <source>
        <dbReference type="ARBA" id="ARBA00023033"/>
    </source>
</evidence>
<dbReference type="GO" id="GO:0016829">
    <property type="term" value="F:lyase activity"/>
    <property type="evidence" value="ECO:0007669"/>
    <property type="project" value="UniProtKB-KW"/>
</dbReference>
<evidence type="ECO:0000256" key="2">
    <source>
        <dbReference type="ARBA" id="ARBA00010617"/>
    </source>
</evidence>